<keyword evidence="1" id="KW-0812">Transmembrane</keyword>
<reference evidence="3 4" key="1">
    <citation type="submission" date="2016-11" db="EMBL/GenBank/DDBJ databases">
        <title>Comparative genomics of Acidibacillus ferroxidans species.</title>
        <authorList>
            <person name="Oliveira G."/>
            <person name="Nunes G."/>
            <person name="Oliveira R."/>
            <person name="Araujo F."/>
            <person name="Salim A."/>
            <person name="Scholte L."/>
            <person name="Morais D."/>
            <person name="Nancucheo I."/>
            <person name="Johnson D.B."/>
            <person name="Grail B."/>
            <person name="Bittencourt J."/>
            <person name="Valadares R."/>
        </authorList>
    </citation>
    <scope>NUCLEOTIDE SEQUENCE [LARGE SCALE GENOMIC DNA]</scope>
    <source>
        <strain evidence="3 4">Y002</strain>
    </source>
</reference>
<organism evidence="3 4">
    <name type="scientific">Sulfoacidibacillus thermotolerans</name>
    <name type="common">Acidibacillus sulfuroxidans</name>
    <dbReference type="NCBI Taxonomy" id="1765684"/>
    <lineage>
        <taxon>Bacteria</taxon>
        <taxon>Bacillati</taxon>
        <taxon>Bacillota</taxon>
        <taxon>Bacilli</taxon>
        <taxon>Bacillales</taxon>
        <taxon>Alicyclobacillaceae</taxon>
        <taxon>Sulfoacidibacillus</taxon>
    </lineage>
</organism>
<name>A0A2U3D5P2_SULT2</name>
<evidence type="ECO:0000313" key="3">
    <source>
        <dbReference type="EMBL" id="PWI56589.1"/>
    </source>
</evidence>
<dbReference type="EMBL" id="MPDK01000034">
    <property type="protein sequence ID" value="PWI56589.1"/>
    <property type="molecule type" value="Genomic_DNA"/>
</dbReference>
<keyword evidence="1" id="KW-1133">Transmembrane helix</keyword>
<proteinExistence type="predicted"/>
<evidence type="ECO:0000313" key="2">
    <source>
        <dbReference type="EMBL" id="PWI56569.1"/>
    </source>
</evidence>
<feature type="transmembrane region" description="Helical" evidence="1">
    <location>
        <begin position="199"/>
        <end position="223"/>
    </location>
</feature>
<comment type="caution">
    <text evidence="3">The sequence shown here is derived from an EMBL/GenBank/DDBJ whole genome shotgun (WGS) entry which is preliminary data.</text>
</comment>
<evidence type="ECO:0000313" key="4">
    <source>
        <dbReference type="Proteomes" id="UP000245380"/>
    </source>
</evidence>
<sequence length="229" mass="26643">MPSRSSWLYEERIARWLQRSGVQMTARQWIGFLLFFAIGFPLLGLFYPNEEKWLLIASLYFVISFLLYPYQKEKRTRAQMQSDLRRTLRLIAKLYQRNVDSSDILLIAHEAMEDGPLKAKFHEAILRTKTTDTLEDALMWLADTTALPALQHLASRLVQATRYAEIPIGEQLLQMAEKEREKELFAQDRLAEQKRISALLQAALLIAIPMLFLVAGFAFSYTFKEFISF</sequence>
<feature type="transmembrane region" description="Helical" evidence="1">
    <location>
        <begin position="29"/>
        <end position="47"/>
    </location>
</feature>
<keyword evidence="1" id="KW-0472">Membrane</keyword>
<evidence type="ECO:0008006" key="5">
    <source>
        <dbReference type="Google" id="ProtNLM"/>
    </source>
</evidence>
<protein>
    <recommendedName>
        <fullName evidence="5">Type II secretion system protein GspF domain-containing protein</fullName>
    </recommendedName>
</protein>
<dbReference type="Proteomes" id="UP000245380">
    <property type="component" value="Unassembled WGS sequence"/>
</dbReference>
<keyword evidence="4" id="KW-1185">Reference proteome</keyword>
<accession>A0A2U3D5P2</accession>
<dbReference type="EMBL" id="MPDK01000036">
    <property type="protein sequence ID" value="PWI56569.1"/>
    <property type="molecule type" value="Genomic_DNA"/>
</dbReference>
<evidence type="ECO:0000256" key="1">
    <source>
        <dbReference type="SAM" id="Phobius"/>
    </source>
</evidence>
<gene>
    <name evidence="3" type="ORF">BM613_12870</name>
    <name evidence="2" type="ORF">BM613_13050</name>
</gene>
<dbReference type="AlphaFoldDB" id="A0A2U3D5P2"/>
<feature type="transmembrane region" description="Helical" evidence="1">
    <location>
        <begin position="53"/>
        <end position="70"/>
    </location>
</feature>